<sequence>MPKLTKKQFESLRIKLSDLLVCYDFVPAEDREILRSAIRIADSIEIQADKERAEEKAKKADPRYPNAGIPWQDEEYTLVHDLIDNIPDEEIESHVTWLAKKLGRTPNAIALKIVSLGRCNAEWAEPFRNKHVEE</sequence>
<dbReference type="EMBL" id="AAMIRF010000048">
    <property type="protein sequence ID" value="EDH7458047.1"/>
    <property type="molecule type" value="Genomic_DNA"/>
</dbReference>
<evidence type="ECO:0000313" key="1">
    <source>
        <dbReference type="EMBL" id="EDH7458047.1"/>
    </source>
</evidence>
<reference evidence="1" key="1">
    <citation type="submission" date="2018-07" db="EMBL/GenBank/DDBJ databases">
        <authorList>
            <consortium name="PulseNet: The National Subtyping Network for Foodborne Disease Surveillance"/>
            <person name="Tarr C.L."/>
            <person name="Trees E."/>
            <person name="Katz L.S."/>
            <person name="Carleton-Romer H.A."/>
            <person name="Stroika S."/>
            <person name="Kucerova Z."/>
            <person name="Roache K.F."/>
            <person name="Sabol A.L."/>
            <person name="Besser J."/>
            <person name="Gerner-Smidt P."/>
        </authorList>
    </citation>
    <scope>NUCLEOTIDE SEQUENCE</scope>
    <source>
        <strain evidence="1">PNUSAS008615</strain>
    </source>
</reference>
<proteinExistence type="predicted"/>
<dbReference type="AlphaFoldDB" id="A0A635JCV9"/>
<name>A0A635JCV9_SALDZ</name>
<protein>
    <submittedName>
        <fullName evidence="1">Uncharacterized protein</fullName>
    </submittedName>
</protein>
<gene>
    <name evidence="1" type="ORF">B4V94_22010</name>
</gene>
<organism evidence="1">
    <name type="scientific">Salmonella diarizonae</name>
    <dbReference type="NCBI Taxonomy" id="59204"/>
    <lineage>
        <taxon>Bacteria</taxon>
        <taxon>Pseudomonadati</taxon>
        <taxon>Pseudomonadota</taxon>
        <taxon>Gammaproteobacteria</taxon>
        <taxon>Enterobacterales</taxon>
        <taxon>Enterobacteriaceae</taxon>
        <taxon>Salmonella</taxon>
    </lineage>
</organism>
<accession>A0A635JCV9</accession>
<comment type="caution">
    <text evidence="1">The sequence shown here is derived from an EMBL/GenBank/DDBJ whole genome shotgun (WGS) entry which is preliminary data.</text>
</comment>